<reference evidence="1 2" key="1">
    <citation type="journal article" date="2014" name="PLoS Genet.">
        <title>Phylogenetically driven sequencing of extremely halophilic archaea reveals strategies for static and dynamic osmo-response.</title>
        <authorList>
            <person name="Becker E.A."/>
            <person name="Seitzer P.M."/>
            <person name="Tritt A."/>
            <person name="Larsen D."/>
            <person name="Krusor M."/>
            <person name="Yao A.I."/>
            <person name="Wu D."/>
            <person name="Madern D."/>
            <person name="Eisen J.A."/>
            <person name="Darling A.E."/>
            <person name="Facciotti M.T."/>
        </authorList>
    </citation>
    <scope>NUCLEOTIDE SEQUENCE [LARGE SCALE GENOMIC DNA]</scope>
    <source>
        <strain evidence="1 2">DSM 10524</strain>
    </source>
</reference>
<proteinExistence type="predicted"/>
<comment type="caution">
    <text evidence="1">The sequence shown here is derived from an EMBL/GenBank/DDBJ whole genome shotgun (WGS) entry which is preliminary data.</text>
</comment>
<dbReference type="eggNOG" id="arCOG01175">
    <property type="taxonomic scope" value="Archaea"/>
</dbReference>
<evidence type="ECO:0000313" key="2">
    <source>
        <dbReference type="Proteomes" id="UP000011688"/>
    </source>
</evidence>
<dbReference type="Proteomes" id="UP000011688">
    <property type="component" value="Unassembled WGS sequence"/>
</dbReference>
<dbReference type="OrthoDB" id="49711at2157"/>
<dbReference type="InterPro" id="IPR027417">
    <property type="entry name" value="P-loop_NTPase"/>
</dbReference>
<protein>
    <submittedName>
        <fullName evidence="1">Uncharacterized protein</fullName>
    </submittedName>
</protein>
<keyword evidence="2" id="KW-1185">Reference proteome</keyword>
<dbReference type="Gene3D" id="3.40.50.300">
    <property type="entry name" value="P-loop containing nucleotide triphosphate hydrolases"/>
    <property type="match status" value="1"/>
</dbReference>
<dbReference type="RefSeq" id="WP_005555496.1">
    <property type="nucleotide sequence ID" value="NZ_AOIB01000021.1"/>
</dbReference>
<dbReference type="EMBL" id="AOIB01000021">
    <property type="protein sequence ID" value="ELY57987.1"/>
    <property type="molecule type" value="Genomic_DNA"/>
</dbReference>
<evidence type="ECO:0000313" key="1">
    <source>
        <dbReference type="EMBL" id="ELY57987.1"/>
    </source>
</evidence>
<dbReference type="Pfam" id="PF23442">
    <property type="entry name" value="DUF7125"/>
    <property type="match status" value="1"/>
</dbReference>
<dbReference type="STRING" id="1227497.C491_09339"/>
<gene>
    <name evidence="1" type="ORF">C491_09339</name>
</gene>
<dbReference type="InterPro" id="IPR055549">
    <property type="entry name" value="DUF7125"/>
</dbReference>
<dbReference type="AlphaFoldDB" id="L9X8S1"/>
<organism evidence="1 2">
    <name type="scientific">Natronococcus amylolyticus DSM 10524</name>
    <dbReference type="NCBI Taxonomy" id="1227497"/>
    <lineage>
        <taxon>Archaea</taxon>
        <taxon>Methanobacteriati</taxon>
        <taxon>Methanobacteriota</taxon>
        <taxon>Stenosarchaea group</taxon>
        <taxon>Halobacteria</taxon>
        <taxon>Halobacteriales</taxon>
        <taxon>Natrialbaceae</taxon>
        <taxon>Natronococcus</taxon>
    </lineage>
</organism>
<dbReference type="SUPFAM" id="SSF52540">
    <property type="entry name" value="P-loop containing nucleoside triphosphate hydrolases"/>
    <property type="match status" value="1"/>
</dbReference>
<sequence length="206" mass="22840">MVDRLRTGIDALDRRLEGGLPRGALVAYTAEPASQSERLLYELTAACETRYLSTERSIRAVRSSLEAAPATVSETQVERLSAERLEDATRTVADLDEERLLIVDTADRLERSNPDDYVVFLNELKETLLETDGVAVLHCLRGAKPRNRTRTLHAADAVFELRTDRAGGRLETTLAIPKFRYDGQPVEAITLELTDGVAIDTSRDIA</sequence>
<accession>L9X8S1</accession>
<name>L9X8S1_9EURY</name>